<dbReference type="InterPro" id="IPR000835">
    <property type="entry name" value="HTH_MarR-typ"/>
</dbReference>
<dbReference type="InterPro" id="IPR039422">
    <property type="entry name" value="MarR/SlyA-like"/>
</dbReference>
<dbReference type="Gene3D" id="1.10.10.10">
    <property type="entry name" value="Winged helix-like DNA-binding domain superfamily/Winged helix DNA-binding domain"/>
    <property type="match status" value="1"/>
</dbReference>
<protein>
    <submittedName>
        <fullName evidence="2">MarR family transcriptional regulator</fullName>
    </submittedName>
</protein>
<dbReference type="InterPro" id="IPR036388">
    <property type="entry name" value="WH-like_DNA-bd_sf"/>
</dbReference>
<dbReference type="SUPFAM" id="SSF46785">
    <property type="entry name" value="Winged helix' DNA-binding domain"/>
    <property type="match status" value="1"/>
</dbReference>
<reference evidence="2 3" key="1">
    <citation type="submission" date="2023-09" db="EMBL/GenBank/DDBJ databases">
        <authorList>
            <person name="Rey-Velasco X."/>
        </authorList>
    </citation>
    <scope>NUCLEOTIDE SEQUENCE [LARGE SCALE GENOMIC DNA]</scope>
    <source>
        <strain evidence="2 3">W345</strain>
    </source>
</reference>
<dbReference type="Pfam" id="PF01047">
    <property type="entry name" value="MarR"/>
    <property type="match status" value="1"/>
</dbReference>
<name>A0ABU2WHK3_9GAMM</name>
<sequence>MIAAVWNVSIAEYLSYRVLSLAGKHPISESATGTLGLPSEFEDYLAFSLIKTTLFLTERLNQVTAPDGLTPRHFGLLRLLHSRGPMRQTDIAELLRGDRTTVMQFIDHLERLDMVVRERDPDDRRANAVTLTAKGLDYLEANMPRMALAEDEFLEPLSLSERKRLKSLVKKLLVTHW</sequence>
<dbReference type="PANTHER" id="PTHR33164">
    <property type="entry name" value="TRANSCRIPTIONAL REGULATOR, MARR FAMILY"/>
    <property type="match status" value="1"/>
</dbReference>
<evidence type="ECO:0000313" key="3">
    <source>
        <dbReference type="Proteomes" id="UP001254608"/>
    </source>
</evidence>
<dbReference type="InterPro" id="IPR036390">
    <property type="entry name" value="WH_DNA-bd_sf"/>
</dbReference>
<keyword evidence="3" id="KW-1185">Reference proteome</keyword>
<feature type="domain" description="HTH marR-type" evidence="1">
    <location>
        <begin position="42"/>
        <end position="174"/>
    </location>
</feature>
<dbReference type="SMART" id="SM00347">
    <property type="entry name" value="HTH_MARR"/>
    <property type="match status" value="1"/>
</dbReference>
<evidence type="ECO:0000313" key="2">
    <source>
        <dbReference type="EMBL" id="MDT0496557.1"/>
    </source>
</evidence>
<dbReference type="PANTHER" id="PTHR33164:SF43">
    <property type="entry name" value="HTH-TYPE TRANSCRIPTIONAL REPRESSOR YETL"/>
    <property type="match status" value="1"/>
</dbReference>
<dbReference type="Proteomes" id="UP001254608">
    <property type="component" value="Unassembled WGS sequence"/>
</dbReference>
<evidence type="ECO:0000259" key="1">
    <source>
        <dbReference type="PROSITE" id="PS50995"/>
    </source>
</evidence>
<proteinExistence type="predicted"/>
<organism evidence="2 3">
    <name type="scientific">Banduia mediterranea</name>
    <dbReference type="NCBI Taxonomy" id="3075609"/>
    <lineage>
        <taxon>Bacteria</taxon>
        <taxon>Pseudomonadati</taxon>
        <taxon>Pseudomonadota</taxon>
        <taxon>Gammaproteobacteria</taxon>
        <taxon>Nevskiales</taxon>
        <taxon>Algiphilaceae</taxon>
        <taxon>Banduia</taxon>
    </lineage>
</organism>
<dbReference type="PRINTS" id="PR00598">
    <property type="entry name" value="HTHMARR"/>
</dbReference>
<dbReference type="RefSeq" id="WP_311363949.1">
    <property type="nucleotide sequence ID" value="NZ_JAVRIC010000004.1"/>
</dbReference>
<dbReference type="EMBL" id="JAVRIC010000004">
    <property type="protein sequence ID" value="MDT0496557.1"/>
    <property type="molecule type" value="Genomic_DNA"/>
</dbReference>
<comment type="caution">
    <text evidence="2">The sequence shown here is derived from an EMBL/GenBank/DDBJ whole genome shotgun (WGS) entry which is preliminary data.</text>
</comment>
<accession>A0ABU2WHK3</accession>
<dbReference type="PROSITE" id="PS50995">
    <property type="entry name" value="HTH_MARR_2"/>
    <property type="match status" value="1"/>
</dbReference>
<gene>
    <name evidence="2" type="ORF">RM530_04150</name>
</gene>